<gene>
    <name evidence="1" type="ORF">ERS852429_01073</name>
</gene>
<accession>A0A173SEN2</accession>
<sequence length="36" mass="4332">MCAQKNMRNYLKIQYKDDGVLYEQLRGIYGSLYLQD</sequence>
<dbReference type="Proteomes" id="UP000095591">
    <property type="component" value="Unassembled WGS sequence"/>
</dbReference>
<dbReference type="AlphaFoldDB" id="A0A173SEN2"/>
<evidence type="ECO:0000313" key="2">
    <source>
        <dbReference type="Proteomes" id="UP000095591"/>
    </source>
</evidence>
<evidence type="ECO:0000313" key="1">
    <source>
        <dbReference type="EMBL" id="CUM88822.1"/>
    </source>
</evidence>
<reference evidence="1 2" key="1">
    <citation type="submission" date="2015-09" db="EMBL/GenBank/DDBJ databases">
        <authorList>
            <consortium name="Pathogen Informatics"/>
        </authorList>
    </citation>
    <scope>NUCLEOTIDE SEQUENCE [LARGE SCALE GENOMIC DNA]</scope>
    <source>
        <strain evidence="1 2">2789STDY5608872</strain>
    </source>
</reference>
<name>A0A173SEN2_PARDI</name>
<proteinExistence type="predicted"/>
<dbReference type="EMBL" id="CYXP01000001">
    <property type="protein sequence ID" value="CUM88822.1"/>
    <property type="molecule type" value="Genomic_DNA"/>
</dbReference>
<organism evidence="1 2">
    <name type="scientific">Parabacteroides distasonis</name>
    <dbReference type="NCBI Taxonomy" id="823"/>
    <lineage>
        <taxon>Bacteria</taxon>
        <taxon>Pseudomonadati</taxon>
        <taxon>Bacteroidota</taxon>
        <taxon>Bacteroidia</taxon>
        <taxon>Bacteroidales</taxon>
        <taxon>Tannerellaceae</taxon>
        <taxon>Parabacteroides</taxon>
    </lineage>
</organism>
<protein>
    <submittedName>
        <fullName evidence="1">Uncharacterized protein</fullName>
    </submittedName>
</protein>